<name>A0ABD0KM58_9CAEN</name>
<protein>
    <submittedName>
        <fullName evidence="1">Uncharacterized protein</fullName>
    </submittedName>
</protein>
<gene>
    <name evidence="1" type="ORF">BaRGS_00020689</name>
</gene>
<dbReference type="Gene3D" id="3.90.215.10">
    <property type="entry name" value="Gamma Fibrinogen, chain A, domain 1"/>
    <property type="match status" value="1"/>
</dbReference>
<dbReference type="AlphaFoldDB" id="A0ABD0KM58"/>
<dbReference type="Proteomes" id="UP001519460">
    <property type="component" value="Unassembled WGS sequence"/>
</dbReference>
<evidence type="ECO:0000313" key="1">
    <source>
        <dbReference type="EMBL" id="KAK7488098.1"/>
    </source>
</evidence>
<dbReference type="EMBL" id="JACVVK020000155">
    <property type="protein sequence ID" value="KAK7488098.1"/>
    <property type="molecule type" value="Genomic_DNA"/>
</dbReference>
<comment type="caution">
    <text evidence="1">The sequence shown here is derived from an EMBL/GenBank/DDBJ whole genome shotgun (WGS) entry which is preliminary data.</text>
</comment>
<keyword evidence="2" id="KW-1185">Reference proteome</keyword>
<dbReference type="InterPro" id="IPR014716">
    <property type="entry name" value="Fibrinogen_a/b/g_C_1"/>
</dbReference>
<proteinExistence type="predicted"/>
<dbReference type="SUPFAM" id="SSF48726">
    <property type="entry name" value="Immunoglobulin"/>
    <property type="match status" value="1"/>
</dbReference>
<feature type="non-terminal residue" evidence="1">
    <location>
        <position position="212"/>
    </location>
</feature>
<organism evidence="1 2">
    <name type="scientific">Batillaria attramentaria</name>
    <dbReference type="NCBI Taxonomy" id="370345"/>
    <lineage>
        <taxon>Eukaryota</taxon>
        <taxon>Metazoa</taxon>
        <taxon>Spiralia</taxon>
        <taxon>Lophotrochozoa</taxon>
        <taxon>Mollusca</taxon>
        <taxon>Gastropoda</taxon>
        <taxon>Caenogastropoda</taxon>
        <taxon>Sorbeoconcha</taxon>
        <taxon>Cerithioidea</taxon>
        <taxon>Batillariidae</taxon>
        <taxon>Batillaria</taxon>
    </lineage>
</organism>
<evidence type="ECO:0000313" key="2">
    <source>
        <dbReference type="Proteomes" id="UP001519460"/>
    </source>
</evidence>
<dbReference type="InterPro" id="IPR036179">
    <property type="entry name" value="Ig-like_dom_sf"/>
</dbReference>
<dbReference type="SUPFAM" id="SSF56496">
    <property type="entry name" value="Fibrinogen C-terminal domain-like"/>
    <property type="match status" value="1"/>
</dbReference>
<sequence length="212" mass="23180">MLAPVAGRNVEFVENAGLRLTNLAPEDAGVYSVHVNVNRHGSIPTESQNVTLLVSDPPVAVDGRLHAQLLPNAVYEESSHRRSATRSATVHVDGLEVRLLLLEAGQQALREDNLMLTQKVLNLTGEVTGLRNENAHLTQQNTDLTTQVHNLTEWRNILASCLTLSKLNAASGVYTVHIGTSDVPVYCDQDTDSGGWTEYEDGFGDVHGEYWL</sequence>
<dbReference type="InterPro" id="IPR036056">
    <property type="entry name" value="Fibrinogen-like_C"/>
</dbReference>
<accession>A0ABD0KM58</accession>
<reference evidence="1 2" key="1">
    <citation type="journal article" date="2023" name="Sci. Data">
        <title>Genome assembly of the Korean intertidal mud-creeper Batillaria attramentaria.</title>
        <authorList>
            <person name="Patra A.K."/>
            <person name="Ho P.T."/>
            <person name="Jun S."/>
            <person name="Lee S.J."/>
            <person name="Kim Y."/>
            <person name="Won Y.J."/>
        </authorList>
    </citation>
    <scope>NUCLEOTIDE SEQUENCE [LARGE SCALE GENOMIC DNA]</scope>
    <source>
        <strain evidence="1">Wonlab-2016</strain>
    </source>
</reference>
<dbReference type="NCBIfam" id="NF040941">
    <property type="entry name" value="GGGWT_bact"/>
    <property type="match status" value="1"/>
</dbReference>